<proteinExistence type="predicted"/>
<reference evidence="2 3" key="1">
    <citation type="journal article" date="2016" name="Sci. Rep.">
        <title>The Dendrobium catenatum Lindl. genome sequence provides insights into polysaccharide synthase, floral development and adaptive evolution.</title>
        <authorList>
            <person name="Zhang G.Q."/>
            <person name="Xu Q."/>
            <person name="Bian C."/>
            <person name="Tsai W.C."/>
            <person name="Yeh C.M."/>
            <person name="Liu K.W."/>
            <person name="Yoshida K."/>
            <person name="Zhang L.S."/>
            <person name="Chang S.B."/>
            <person name="Chen F."/>
            <person name="Shi Y."/>
            <person name="Su Y.Y."/>
            <person name="Zhang Y.Q."/>
            <person name="Chen L.J."/>
            <person name="Yin Y."/>
            <person name="Lin M."/>
            <person name="Huang H."/>
            <person name="Deng H."/>
            <person name="Wang Z.W."/>
            <person name="Zhu S.L."/>
            <person name="Zhao X."/>
            <person name="Deng C."/>
            <person name="Niu S.C."/>
            <person name="Huang J."/>
            <person name="Wang M."/>
            <person name="Liu G.H."/>
            <person name="Yang H.J."/>
            <person name="Xiao X.J."/>
            <person name="Hsiao Y.Y."/>
            <person name="Wu W.L."/>
            <person name="Chen Y.Y."/>
            <person name="Mitsuda N."/>
            <person name="Ohme-Takagi M."/>
            <person name="Luo Y.B."/>
            <person name="Van de Peer Y."/>
            <person name="Liu Z.J."/>
        </authorList>
    </citation>
    <scope>NUCLEOTIDE SEQUENCE [LARGE SCALE GENOMIC DNA]</scope>
    <source>
        <tissue evidence="2">The whole plant</tissue>
    </source>
</reference>
<feature type="region of interest" description="Disordered" evidence="1">
    <location>
        <begin position="1"/>
        <end position="32"/>
    </location>
</feature>
<sequence length="121" mass="12964">MATEGRRPPISSGSMDVCRSSASMSHGPVKSLSVSPPDLVIFQVAGKGKGLIEDDLSTDNLKNRDLLCVMELAVADFSKNSTEKNYVSSGKQIAFKNAAKNQNDANGIEVQAMDESRIECL</sequence>
<evidence type="ECO:0000256" key="1">
    <source>
        <dbReference type="SAM" id="MobiDB-lite"/>
    </source>
</evidence>
<protein>
    <submittedName>
        <fullName evidence="2">Uncharacterized protein</fullName>
    </submittedName>
</protein>
<dbReference type="Proteomes" id="UP000233837">
    <property type="component" value="Unassembled WGS sequence"/>
</dbReference>
<evidence type="ECO:0000313" key="3">
    <source>
        <dbReference type="Proteomes" id="UP000233837"/>
    </source>
</evidence>
<reference evidence="2 3" key="2">
    <citation type="journal article" date="2017" name="Nature">
        <title>The Apostasia genome and the evolution of orchids.</title>
        <authorList>
            <person name="Zhang G.Q."/>
            <person name="Liu K.W."/>
            <person name="Li Z."/>
            <person name="Lohaus R."/>
            <person name="Hsiao Y.Y."/>
            <person name="Niu S.C."/>
            <person name="Wang J.Y."/>
            <person name="Lin Y.C."/>
            <person name="Xu Q."/>
            <person name="Chen L.J."/>
            <person name="Yoshida K."/>
            <person name="Fujiwara S."/>
            <person name="Wang Z.W."/>
            <person name="Zhang Y.Q."/>
            <person name="Mitsuda N."/>
            <person name="Wang M."/>
            <person name="Liu G.H."/>
            <person name="Pecoraro L."/>
            <person name="Huang H.X."/>
            <person name="Xiao X.J."/>
            <person name="Lin M."/>
            <person name="Wu X.Y."/>
            <person name="Wu W.L."/>
            <person name="Chen Y.Y."/>
            <person name="Chang S.B."/>
            <person name="Sakamoto S."/>
            <person name="Ohme-Takagi M."/>
            <person name="Yagi M."/>
            <person name="Zeng S.J."/>
            <person name="Shen C.Y."/>
            <person name="Yeh C.M."/>
            <person name="Luo Y.B."/>
            <person name="Tsai W.C."/>
            <person name="Van de Peer Y."/>
            <person name="Liu Z.J."/>
        </authorList>
    </citation>
    <scope>NUCLEOTIDE SEQUENCE [LARGE SCALE GENOMIC DNA]</scope>
    <source>
        <tissue evidence="2">The whole plant</tissue>
    </source>
</reference>
<organism evidence="2 3">
    <name type="scientific">Dendrobium catenatum</name>
    <dbReference type="NCBI Taxonomy" id="906689"/>
    <lineage>
        <taxon>Eukaryota</taxon>
        <taxon>Viridiplantae</taxon>
        <taxon>Streptophyta</taxon>
        <taxon>Embryophyta</taxon>
        <taxon>Tracheophyta</taxon>
        <taxon>Spermatophyta</taxon>
        <taxon>Magnoliopsida</taxon>
        <taxon>Liliopsida</taxon>
        <taxon>Asparagales</taxon>
        <taxon>Orchidaceae</taxon>
        <taxon>Epidendroideae</taxon>
        <taxon>Malaxideae</taxon>
        <taxon>Dendrobiinae</taxon>
        <taxon>Dendrobium</taxon>
    </lineage>
</organism>
<name>A0A2I0XBC5_9ASPA</name>
<dbReference type="AlphaFoldDB" id="A0A2I0XBC5"/>
<evidence type="ECO:0000313" key="2">
    <source>
        <dbReference type="EMBL" id="PKU85213.1"/>
    </source>
</evidence>
<keyword evidence="3" id="KW-1185">Reference proteome</keyword>
<accession>A0A2I0XBC5</accession>
<dbReference type="EMBL" id="KZ501987">
    <property type="protein sequence ID" value="PKU85213.1"/>
    <property type="molecule type" value="Genomic_DNA"/>
</dbReference>
<gene>
    <name evidence="2" type="ORF">MA16_Dca018263</name>
</gene>